<dbReference type="GO" id="GO:0016787">
    <property type="term" value="F:hydrolase activity"/>
    <property type="evidence" value="ECO:0007669"/>
    <property type="project" value="UniProtKB-KW"/>
</dbReference>
<dbReference type="AlphaFoldDB" id="A0ABD3BWA6"/>
<dbReference type="InterPro" id="IPR058866">
    <property type="entry name" value="GDPGP1_N"/>
</dbReference>
<dbReference type="InterPro" id="IPR026506">
    <property type="entry name" value="GDPGP"/>
</dbReference>
<keyword evidence="3" id="KW-1185">Reference proteome</keyword>
<dbReference type="PANTHER" id="PTHR20884:SF21">
    <property type="entry name" value="GDP-L-GALACTOSE PHOSPHORYLASE 1"/>
    <property type="match status" value="1"/>
</dbReference>
<dbReference type="GO" id="GO:0000166">
    <property type="term" value="F:nucleotide binding"/>
    <property type="evidence" value="ECO:0007669"/>
    <property type="project" value="UniProtKB-KW"/>
</dbReference>
<feature type="domain" description="GDPGP1-like N-terminal" evidence="1">
    <location>
        <begin position="30"/>
        <end position="103"/>
    </location>
</feature>
<reference evidence="3" key="1">
    <citation type="journal article" date="2024" name="IScience">
        <title>Strigolactones Initiate the Formation of Haustorium-like Structures in Castilleja.</title>
        <authorList>
            <person name="Buerger M."/>
            <person name="Peterson D."/>
            <person name="Chory J."/>
        </authorList>
    </citation>
    <scope>NUCLEOTIDE SEQUENCE [LARGE SCALE GENOMIC DNA]</scope>
</reference>
<protein>
    <recommendedName>
        <fullName evidence="1">GDPGP1-like N-terminal domain-containing protein</fullName>
    </recommendedName>
</protein>
<dbReference type="GO" id="GO:0005737">
    <property type="term" value="C:cytoplasm"/>
    <property type="evidence" value="ECO:0007669"/>
    <property type="project" value="UniProtKB-SubCell"/>
</dbReference>
<dbReference type="GO" id="GO:0005085">
    <property type="term" value="F:guanyl-nucleotide exchange factor activity"/>
    <property type="evidence" value="ECO:0007669"/>
    <property type="project" value="UniProtKB-KW"/>
</dbReference>
<dbReference type="PANTHER" id="PTHR20884">
    <property type="entry name" value="GDP-D-GLUCOSE PHOSPHORYLASE 1"/>
    <property type="match status" value="1"/>
</dbReference>
<proteinExistence type="predicted"/>
<organism evidence="2 3">
    <name type="scientific">Castilleja foliolosa</name>
    <dbReference type="NCBI Taxonomy" id="1961234"/>
    <lineage>
        <taxon>Eukaryota</taxon>
        <taxon>Viridiplantae</taxon>
        <taxon>Streptophyta</taxon>
        <taxon>Embryophyta</taxon>
        <taxon>Tracheophyta</taxon>
        <taxon>Spermatophyta</taxon>
        <taxon>Magnoliopsida</taxon>
        <taxon>eudicotyledons</taxon>
        <taxon>Gunneridae</taxon>
        <taxon>Pentapetalae</taxon>
        <taxon>asterids</taxon>
        <taxon>lamiids</taxon>
        <taxon>Lamiales</taxon>
        <taxon>Orobanchaceae</taxon>
        <taxon>Pedicularideae</taxon>
        <taxon>Castillejinae</taxon>
        <taxon>Castilleja</taxon>
    </lineage>
</organism>
<sequence>MTQTFIQLSSMMLVRMTLRNENNDPQIDHLDSLLLVELVEESYEERTLSLRLLACETKVIPGEFGFIAWNEGMHLKKRPTKFHVDGVLQPFNENKFNFTKVCQVPRRVISNLF</sequence>
<dbReference type="Pfam" id="PF26217">
    <property type="entry name" value="GDPGP1_N"/>
    <property type="match status" value="1"/>
</dbReference>
<evidence type="ECO:0000313" key="3">
    <source>
        <dbReference type="Proteomes" id="UP001632038"/>
    </source>
</evidence>
<evidence type="ECO:0000313" key="2">
    <source>
        <dbReference type="EMBL" id="KAL3621786.1"/>
    </source>
</evidence>
<evidence type="ECO:0000259" key="1">
    <source>
        <dbReference type="Pfam" id="PF26217"/>
    </source>
</evidence>
<dbReference type="GO" id="GO:0016779">
    <property type="term" value="F:nucleotidyltransferase activity"/>
    <property type="evidence" value="ECO:0007669"/>
    <property type="project" value="UniProtKB-KW"/>
</dbReference>
<gene>
    <name evidence="2" type="ORF">CASFOL_034446</name>
</gene>
<dbReference type="Proteomes" id="UP001632038">
    <property type="component" value="Unassembled WGS sequence"/>
</dbReference>
<name>A0ABD3BWA6_9LAMI</name>
<accession>A0ABD3BWA6</accession>
<dbReference type="EMBL" id="JAVIJP010000063">
    <property type="protein sequence ID" value="KAL3621786.1"/>
    <property type="molecule type" value="Genomic_DNA"/>
</dbReference>
<comment type="caution">
    <text evidence="2">The sequence shown here is derived from an EMBL/GenBank/DDBJ whole genome shotgun (WGS) entry which is preliminary data.</text>
</comment>